<evidence type="ECO:0000259" key="5">
    <source>
        <dbReference type="PROSITE" id="PS51635"/>
    </source>
</evidence>
<comment type="caution">
    <text evidence="6">The sequence shown here is derived from an EMBL/GenBank/DDBJ whole genome shotgun (WGS) entry which is preliminary data.</text>
</comment>
<evidence type="ECO:0000256" key="3">
    <source>
        <dbReference type="SAM" id="MobiDB-lite"/>
    </source>
</evidence>
<dbReference type="PROSITE" id="PS51635">
    <property type="entry name" value="PNPLA"/>
    <property type="match status" value="1"/>
</dbReference>
<feature type="region of interest" description="Disordered" evidence="3">
    <location>
        <begin position="752"/>
        <end position="807"/>
    </location>
</feature>
<evidence type="ECO:0000313" key="7">
    <source>
        <dbReference type="Proteomes" id="UP000241158"/>
    </source>
</evidence>
<comment type="caution">
    <text evidence="2">Lacks conserved residue(s) required for the propagation of feature annotation.</text>
</comment>
<feature type="short sequence motif" description="GXSXG" evidence="2">
    <location>
        <begin position="120"/>
        <end position="124"/>
    </location>
</feature>
<dbReference type="InterPro" id="IPR002641">
    <property type="entry name" value="PNPLA_dom"/>
</dbReference>
<accession>A0A2P7AML7</accession>
<feature type="domain" description="PNPLA" evidence="5">
    <location>
        <begin position="90"/>
        <end position="474"/>
    </location>
</feature>
<proteinExistence type="predicted"/>
<organism evidence="6 7">
    <name type="scientific">Phyllobacterium endophyticum</name>
    <dbReference type="NCBI Taxonomy" id="1149773"/>
    <lineage>
        <taxon>Bacteria</taxon>
        <taxon>Pseudomonadati</taxon>
        <taxon>Pseudomonadota</taxon>
        <taxon>Alphaproteobacteria</taxon>
        <taxon>Hyphomicrobiales</taxon>
        <taxon>Phyllobacteriaceae</taxon>
        <taxon>Phyllobacterium</taxon>
    </lineage>
</organism>
<gene>
    <name evidence="6" type="ORF">CU100_22655</name>
</gene>
<evidence type="ECO:0000313" key="6">
    <source>
        <dbReference type="EMBL" id="PSH55452.1"/>
    </source>
</evidence>
<dbReference type="GO" id="GO:0016042">
    <property type="term" value="P:lipid catabolic process"/>
    <property type="evidence" value="ECO:0007669"/>
    <property type="project" value="UniProtKB-UniRule"/>
</dbReference>
<feature type="compositionally biased region" description="Basic and acidic residues" evidence="3">
    <location>
        <begin position="784"/>
        <end position="794"/>
    </location>
</feature>
<feature type="short sequence motif" description="DGA/G" evidence="2">
    <location>
        <begin position="461"/>
        <end position="463"/>
    </location>
</feature>
<keyword evidence="4" id="KW-0472">Membrane</keyword>
<feature type="region of interest" description="Disordered" evidence="3">
    <location>
        <begin position="495"/>
        <end position="547"/>
    </location>
</feature>
<feature type="transmembrane region" description="Helical" evidence="4">
    <location>
        <begin position="206"/>
        <end position="230"/>
    </location>
</feature>
<dbReference type="EMBL" id="PGGN01000005">
    <property type="protein sequence ID" value="PSH55452.1"/>
    <property type="molecule type" value="Genomic_DNA"/>
</dbReference>
<dbReference type="SUPFAM" id="SSF52151">
    <property type="entry name" value="FabD/lysophospholipase-like"/>
    <property type="match status" value="1"/>
</dbReference>
<evidence type="ECO:0000256" key="1">
    <source>
        <dbReference type="ARBA" id="ARBA00023098"/>
    </source>
</evidence>
<name>A0A2P7AML7_9HYPH</name>
<feature type="active site" description="Nucleophile" evidence="2">
    <location>
        <position position="122"/>
    </location>
</feature>
<dbReference type="InterPro" id="IPR016035">
    <property type="entry name" value="Acyl_Trfase/lysoPLipase"/>
</dbReference>
<keyword evidence="4" id="KW-1133">Transmembrane helix</keyword>
<dbReference type="AlphaFoldDB" id="A0A2P7AML7"/>
<evidence type="ECO:0000256" key="4">
    <source>
        <dbReference type="SAM" id="Phobius"/>
    </source>
</evidence>
<dbReference type="Gene3D" id="3.40.1090.10">
    <property type="entry name" value="Cytosolic phospholipase A2 catalytic domain"/>
    <property type="match status" value="1"/>
</dbReference>
<keyword evidence="7" id="KW-1185">Reference proteome</keyword>
<feature type="transmembrane region" description="Helical" evidence="4">
    <location>
        <begin position="236"/>
        <end position="261"/>
    </location>
</feature>
<keyword evidence="4" id="KW-0812">Transmembrane</keyword>
<sequence length="807" mass="87696">MQQQQKSNVRTPEKFTRHVTISEGIWISYSSHNCGERASHRLWKINKVLAMIQSLNASRELEQINSAKGCVMAQEGTDAKKSTGLLECDIVMAGGVTSGIIYPGAVAMIARRYSFRSIGGTSVGAIAAAVTAAAEYGRRTGGHSTAFDEVGRLSKSLGDVAGDGHSRLFHLFTPEEATKPLLSLVTPIFGGGGALKKALTVINVTLAAWQFALPVAIVALAGIYLVSFLLSEGHPVIAMIAIAASFALIAVTWLVALILILRNRWLVSWRDNYYGICTGSRSGTLEAEAGKLRFEGLTPWMHRTVQAAAGRGLDDSPLTFGDLWSAPLVQGGASRQNPDPSAPRSIELAMIASDISRNRTAQIPFLETPSPLYVEKAVLHDFLPGSVAKWMVAHAGTYDRRIEQRDDVIRLPLPQDLPIVFGARLSLSFPVLLASMPLMTPDFAKASKGEPVPLRRVWFCDGGLTSNFPIHFFDSPIPSRPTFCLNLIDFDAEAPNVHTPETDTPETDNEGQDKVADEVSKPIAKPRASERTAANRPDAASARDPGPGDKVWGFISMSKGNRITPIPFTAFDIAPGSGLMAFLKTLLNTARFWSDNQMLIAPGVRERIVNVALRDDEGGLNLDMTSEMIADLDLRGRAAGLLIATRFDSSATTDPETGSHNQPIFANHRWIRFRNFMAAFEDLSRRFALSRRKSDAAASARKETLLNRMIMGKAKEKIGYPAPAAARPFYRQTTDDFEQLALQMAKATRENPHATFDAPRPPAGAPKTVAGMAPRPKMRLRLRPLADNDPRDETAELPPGPSAGKFG</sequence>
<reference evidence="7" key="1">
    <citation type="submission" date="2017-11" db="EMBL/GenBank/DDBJ databases">
        <authorList>
            <person name="Kuznetsova I."/>
            <person name="Sazanova A."/>
            <person name="Chirak E."/>
            <person name="Safronova V."/>
            <person name="Willems A."/>
        </authorList>
    </citation>
    <scope>NUCLEOTIDE SEQUENCE [LARGE SCALE GENOMIC DNA]</scope>
    <source>
        <strain evidence="7">PEPV15</strain>
    </source>
</reference>
<evidence type="ECO:0000256" key="2">
    <source>
        <dbReference type="PROSITE-ProRule" id="PRU01161"/>
    </source>
</evidence>
<protein>
    <recommendedName>
        <fullName evidence="5">PNPLA domain-containing protein</fullName>
    </recommendedName>
</protein>
<dbReference type="GO" id="GO:0016787">
    <property type="term" value="F:hydrolase activity"/>
    <property type="evidence" value="ECO:0007669"/>
    <property type="project" value="UniProtKB-UniRule"/>
</dbReference>
<dbReference type="Proteomes" id="UP000241158">
    <property type="component" value="Unassembled WGS sequence"/>
</dbReference>
<keyword evidence="2" id="KW-0378">Hydrolase</keyword>
<keyword evidence="2" id="KW-0442">Lipid degradation</keyword>
<feature type="active site" description="Proton acceptor" evidence="2">
    <location>
        <position position="461"/>
    </location>
</feature>
<feature type="compositionally biased region" description="Basic and acidic residues" evidence="3">
    <location>
        <begin position="511"/>
        <end position="520"/>
    </location>
</feature>
<keyword evidence="1 2" id="KW-0443">Lipid metabolism</keyword>